<sequence length="173" mass="19014">MSLPLLSQTPALYPHCCLSLSTPLLTHLASLLPAHPHFTLSIGSGSGLLEALITTHHRNVRVEGVEVNSSVNLYIEEQNMNVVAGTWDLCSRAAQANAWMFAYPREPKLVMKYIETYGAGAVSEILWLGPKMDWVDYNGCFKQTGFGNVRVYEGEDVGGAEFEMVVVLRKSVA</sequence>
<dbReference type="EMBL" id="JBFXLT010000014">
    <property type="protein sequence ID" value="KAL2818326.1"/>
    <property type="molecule type" value="Genomic_DNA"/>
</dbReference>
<name>A0ABR4HS69_9EURO</name>
<reference evidence="1 2" key="1">
    <citation type="submission" date="2024-07" db="EMBL/GenBank/DDBJ databases">
        <title>Section-level genome sequencing and comparative genomics of Aspergillus sections Usti and Cavernicolus.</title>
        <authorList>
            <consortium name="Lawrence Berkeley National Laboratory"/>
            <person name="Nybo J.L."/>
            <person name="Vesth T.C."/>
            <person name="Theobald S."/>
            <person name="Frisvad J.C."/>
            <person name="Larsen T.O."/>
            <person name="Kjaerboelling I."/>
            <person name="Rothschild-Mancinelli K."/>
            <person name="Lyhne E.K."/>
            <person name="Kogle M.E."/>
            <person name="Barry K."/>
            <person name="Clum A."/>
            <person name="Na H."/>
            <person name="Ledsgaard L."/>
            <person name="Lin J."/>
            <person name="Lipzen A."/>
            <person name="Kuo A."/>
            <person name="Riley R."/>
            <person name="Mondo S."/>
            <person name="Labutti K."/>
            <person name="Haridas S."/>
            <person name="Pangalinan J."/>
            <person name="Salamov A.A."/>
            <person name="Simmons B.A."/>
            <person name="Magnuson J.K."/>
            <person name="Chen J."/>
            <person name="Drula E."/>
            <person name="Henrissat B."/>
            <person name="Wiebenga A."/>
            <person name="Lubbers R.J."/>
            <person name="Gomes A.C."/>
            <person name="Makela M.R."/>
            <person name="Stajich J."/>
            <person name="Grigoriev I.V."/>
            <person name="Mortensen U.H."/>
            <person name="De Vries R.P."/>
            <person name="Baker S.E."/>
            <person name="Andersen M.R."/>
        </authorList>
    </citation>
    <scope>NUCLEOTIDE SEQUENCE [LARGE SCALE GENOMIC DNA]</scope>
    <source>
        <strain evidence="1 2">CBS 588.65</strain>
    </source>
</reference>
<gene>
    <name evidence="1" type="ORF">BJX63DRAFT_429258</name>
</gene>
<protein>
    <submittedName>
        <fullName evidence="1">Uncharacterized protein</fullName>
    </submittedName>
</protein>
<dbReference type="Proteomes" id="UP001610334">
    <property type="component" value="Unassembled WGS sequence"/>
</dbReference>
<evidence type="ECO:0000313" key="2">
    <source>
        <dbReference type="Proteomes" id="UP001610334"/>
    </source>
</evidence>
<proteinExistence type="predicted"/>
<comment type="caution">
    <text evidence="1">The sequence shown here is derived from an EMBL/GenBank/DDBJ whole genome shotgun (WGS) entry which is preliminary data.</text>
</comment>
<keyword evidence="2" id="KW-1185">Reference proteome</keyword>
<accession>A0ABR4HS69</accession>
<organism evidence="1 2">
    <name type="scientific">Aspergillus granulosus</name>
    <dbReference type="NCBI Taxonomy" id="176169"/>
    <lineage>
        <taxon>Eukaryota</taxon>
        <taxon>Fungi</taxon>
        <taxon>Dikarya</taxon>
        <taxon>Ascomycota</taxon>
        <taxon>Pezizomycotina</taxon>
        <taxon>Eurotiomycetes</taxon>
        <taxon>Eurotiomycetidae</taxon>
        <taxon>Eurotiales</taxon>
        <taxon>Aspergillaceae</taxon>
        <taxon>Aspergillus</taxon>
        <taxon>Aspergillus subgen. Nidulantes</taxon>
    </lineage>
</organism>
<evidence type="ECO:0000313" key="1">
    <source>
        <dbReference type="EMBL" id="KAL2818326.1"/>
    </source>
</evidence>